<accession>A0A9R1V8V4</accession>
<name>A0A9R1V8V4_LACSA</name>
<protein>
    <recommendedName>
        <fullName evidence="3">OTU domain-containing protein</fullName>
    </recommendedName>
</protein>
<dbReference type="Proteomes" id="UP000235145">
    <property type="component" value="Unassembled WGS sequence"/>
</dbReference>
<dbReference type="EMBL" id="NBSK02000006">
    <property type="protein sequence ID" value="KAJ0200547.1"/>
    <property type="molecule type" value="Genomic_DNA"/>
</dbReference>
<reference evidence="1 2" key="1">
    <citation type="journal article" date="2017" name="Nat. Commun.">
        <title>Genome assembly with in vitro proximity ligation data and whole-genome triplication in lettuce.</title>
        <authorList>
            <person name="Reyes-Chin-Wo S."/>
            <person name="Wang Z."/>
            <person name="Yang X."/>
            <person name="Kozik A."/>
            <person name="Arikit S."/>
            <person name="Song C."/>
            <person name="Xia L."/>
            <person name="Froenicke L."/>
            <person name="Lavelle D.O."/>
            <person name="Truco M.J."/>
            <person name="Xia R."/>
            <person name="Zhu S."/>
            <person name="Xu C."/>
            <person name="Xu H."/>
            <person name="Xu X."/>
            <person name="Cox K."/>
            <person name="Korf I."/>
            <person name="Meyers B.C."/>
            <person name="Michelmore R.W."/>
        </authorList>
    </citation>
    <scope>NUCLEOTIDE SEQUENCE [LARGE SCALE GENOMIC DNA]</scope>
    <source>
        <strain evidence="2">cv. Salinas</strain>
        <tissue evidence="1">Seedlings</tissue>
    </source>
</reference>
<evidence type="ECO:0008006" key="3">
    <source>
        <dbReference type="Google" id="ProtNLM"/>
    </source>
</evidence>
<dbReference type="AlphaFoldDB" id="A0A9R1V8V4"/>
<comment type="caution">
    <text evidence="1">The sequence shown here is derived from an EMBL/GenBank/DDBJ whole genome shotgun (WGS) entry which is preliminary data.</text>
</comment>
<evidence type="ECO:0000313" key="1">
    <source>
        <dbReference type="EMBL" id="KAJ0200547.1"/>
    </source>
</evidence>
<gene>
    <name evidence="1" type="ORF">LSAT_V11C600321260</name>
</gene>
<keyword evidence="2" id="KW-1185">Reference proteome</keyword>
<evidence type="ECO:0000313" key="2">
    <source>
        <dbReference type="Proteomes" id="UP000235145"/>
    </source>
</evidence>
<proteinExistence type="predicted"/>
<sequence>MSDEAKTWCACRAYGIRGCVCRQVGRHDMWRDLGETLRRDTTNNGAQRRRLEVEKSVPVTRYDESAFDGEADHLKKSYNNQPNDVKANYLQKMMNIWKSSPTMASKPAIRTNTGGCPRAKLERHNTYSFGESSMFNQEPTYQRSYFNYALMDDISSEFQAYMSKIQNLEGDGHCGFWEVAVALGYSEEFRHQIHTDLYKDLLMRIDDYRVVFANDINTISESLNFYGTPTIRKY</sequence>
<organism evidence="1 2">
    <name type="scientific">Lactuca sativa</name>
    <name type="common">Garden lettuce</name>
    <dbReference type="NCBI Taxonomy" id="4236"/>
    <lineage>
        <taxon>Eukaryota</taxon>
        <taxon>Viridiplantae</taxon>
        <taxon>Streptophyta</taxon>
        <taxon>Embryophyta</taxon>
        <taxon>Tracheophyta</taxon>
        <taxon>Spermatophyta</taxon>
        <taxon>Magnoliopsida</taxon>
        <taxon>eudicotyledons</taxon>
        <taxon>Gunneridae</taxon>
        <taxon>Pentapetalae</taxon>
        <taxon>asterids</taxon>
        <taxon>campanulids</taxon>
        <taxon>Asterales</taxon>
        <taxon>Asteraceae</taxon>
        <taxon>Cichorioideae</taxon>
        <taxon>Cichorieae</taxon>
        <taxon>Lactucinae</taxon>
        <taxon>Lactuca</taxon>
    </lineage>
</organism>